<evidence type="ECO:0000313" key="3">
    <source>
        <dbReference type="Proteomes" id="UP000199600"/>
    </source>
</evidence>
<sequence length="78" mass="8918">MFMCKEIRHKLLMVPEQLRGAPRILVSCSGYGHVYSRVHSGFYATGLTLRSPAPPHPTYSTHCANQSHRRAKGNWHMR</sequence>
<protein>
    <submittedName>
        <fullName evidence="2">Uncharacterized protein</fullName>
    </submittedName>
</protein>
<gene>
    <name evidence="2" type="ORF">PROAA_1000009</name>
</gene>
<dbReference type="Proteomes" id="UP000199600">
    <property type="component" value="Unassembled WGS sequence"/>
</dbReference>
<reference evidence="2 3" key="1">
    <citation type="submission" date="2016-06" db="EMBL/GenBank/DDBJ databases">
        <authorList>
            <person name="Kjaerup R.B."/>
            <person name="Dalgaard T.S."/>
            <person name="Juul-Madsen H.R."/>
        </authorList>
    </citation>
    <scope>NUCLEOTIDE SEQUENCE [LARGE SCALE GENOMIC DNA]</scope>
    <source>
        <strain evidence="2">2</strain>
    </source>
</reference>
<evidence type="ECO:0000313" key="2">
    <source>
        <dbReference type="EMBL" id="SBT03257.1"/>
    </source>
</evidence>
<name>A0A1A8XFX5_9RHOO</name>
<keyword evidence="3" id="KW-1185">Reference proteome</keyword>
<feature type="compositionally biased region" description="Basic residues" evidence="1">
    <location>
        <begin position="67"/>
        <end position="78"/>
    </location>
</feature>
<accession>A0A1A8XFX5</accession>
<dbReference type="AlphaFoldDB" id="A0A1A8XFX5"/>
<proteinExistence type="predicted"/>
<feature type="region of interest" description="Disordered" evidence="1">
    <location>
        <begin position="56"/>
        <end position="78"/>
    </location>
</feature>
<evidence type="ECO:0000256" key="1">
    <source>
        <dbReference type="SAM" id="MobiDB-lite"/>
    </source>
</evidence>
<dbReference type="EMBL" id="FLQY01000003">
    <property type="protein sequence ID" value="SBT03257.1"/>
    <property type="molecule type" value="Genomic_DNA"/>
</dbReference>
<organism evidence="2 3">
    <name type="scientific">Candidatus Propionivibrio aalborgensis</name>
    <dbReference type="NCBI Taxonomy" id="1860101"/>
    <lineage>
        <taxon>Bacteria</taxon>
        <taxon>Pseudomonadati</taxon>
        <taxon>Pseudomonadota</taxon>
        <taxon>Betaproteobacteria</taxon>
        <taxon>Rhodocyclales</taxon>
        <taxon>Rhodocyclaceae</taxon>
        <taxon>Propionivibrio</taxon>
    </lineage>
</organism>